<sequence>MDTNPNLCNTVLIDWIPEIPIKVICFVWSAAMERIPITIGLSKRGVKLVDVNCGQCSNIEETVSHIFFKCPYAKTVWECIIRWCKIKLPHCESLEDILKFTRSWGHCPKKRKILVSICYGTIWWLWKARCEIFFKEIKIPPTKTADNIQGMVFILLKHRSSNYPIKWVDWNIYPFC</sequence>
<dbReference type="EMBL" id="OX465078">
    <property type="protein sequence ID" value="CAI9271863.1"/>
    <property type="molecule type" value="Genomic_DNA"/>
</dbReference>
<dbReference type="PANTHER" id="PTHR33116:SF79">
    <property type="entry name" value="REVERSE TRANSCRIPTASE DOMAIN, ZINC FINGER, CCHC-TYPE-RELATED"/>
    <property type="match status" value="1"/>
</dbReference>
<dbReference type="InterPro" id="IPR026960">
    <property type="entry name" value="RVT-Znf"/>
</dbReference>
<accession>A0AA35YEW0</accession>
<evidence type="ECO:0000259" key="1">
    <source>
        <dbReference type="Pfam" id="PF13966"/>
    </source>
</evidence>
<evidence type="ECO:0000313" key="3">
    <source>
        <dbReference type="Proteomes" id="UP001177003"/>
    </source>
</evidence>
<dbReference type="PANTHER" id="PTHR33116">
    <property type="entry name" value="REVERSE TRANSCRIPTASE ZINC-BINDING DOMAIN-CONTAINING PROTEIN-RELATED-RELATED"/>
    <property type="match status" value="1"/>
</dbReference>
<gene>
    <name evidence="2" type="ORF">LSALG_LOCUS12120</name>
</gene>
<reference evidence="2" key="1">
    <citation type="submission" date="2023-04" db="EMBL/GenBank/DDBJ databases">
        <authorList>
            <person name="Vijverberg K."/>
            <person name="Xiong W."/>
            <person name="Schranz E."/>
        </authorList>
    </citation>
    <scope>NUCLEOTIDE SEQUENCE</scope>
</reference>
<dbReference type="Pfam" id="PF13966">
    <property type="entry name" value="zf-RVT"/>
    <property type="match status" value="1"/>
</dbReference>
<name>A0AA35YEW0_LACSI</name>
<organism evidence="2 3">
    <name type="scientific">Lactuca saligna</name>
    <name type="common">Willowleaf lettuce</name>
    <dbReference type="NCBI Taxonomy" id="75948"/>
    <lineage>
        <taxon>Eukaryota</taxon>
        <taxon>Viridiplantae</taxon>
        <taxon>Streptophyta</taxon>
        <taxon>Embryophyta</taxon>
        <taxon>Tracheophyta</taxon>
        <taxon>Spermatophyta</taxon>
        <taxon>Magnoliopsida</taxon>
        <taxon>eudicotyledons</taxon>
        <taxon>Gunneridae</taxon>
        <taxon>Pentapetalae</taxon>
        <taxon>asterids</taxon>
        <taxon>campanulids</taxon>
        <taxon>Asterales</taxon>
        <taxon>Asteraceae</taxon>
        <taxon>Cichorioideae</taxon>
        <taxon>Cichorieae</taxon>
        <taxon>Lactucinae</taxon>
        <taxon>Lactuca</taxon>
    </lineage>
</organism>
<feature type="domain" description="Reverse transcriptase zinc-binding" evidence="1">
    <location>
        <begin position="15"/>
        <end position="77"/>
    </location>
</feature>
<dbReference type="Proteomes" id="UP001177003">
    <property type="component" value="Chromosome 2"/>
</dbReference>
<keyword evidence="3" id="KW-1185">Reference proteome</keyword>
<proteinExistence type="predicted"/>
<dbReference type="AlphaFoldDB" id="A0AA35YEW0"/>
<protein>
    <recommendedName>
        <fullName evidence="1">Reverse transcriptase zinc-binding domain-containing protein</fullName>
    </recommendedName>
</protein>
<evidence type="ECO:0000313" key="2">
    <source>
        <dbReference type="EMBL" id="CAI9271863.1"/>
    </source>
</evidence>